<sequence>MENLLDNIIAMSANMETLKARNADLTQTVASLTAEKRRYETIVVSQADYIAALTQAVEAFMDEREDHLGLIEAMVNSNGDRDELEAVEMEAAGLLQACETFMDERYAAKCTIDTLQVNVQLMTDALDYSKKSRTILLTDYSALEARLLFHEELREAAAAAGVVMQCVGDGLWDIYTPDYSTSEVDKEINAELRRVIESLNEDVKVMLDREAAAVAKCSEHYKARMDLQEQLDVANGTIFDLKAVSSRPAFSLAGYRFGGGF</sequence>
<evidence type="ECO:0000313" key="3">
    <source>
        <dbReference type="Proteomes" id="UP000297737"/>
    </source>
</evidence>
<keyword evidence="3" id="KW-1185">Reference proteome</keyword>
<evidence type="ECO:0000313" key="2">
    <source>
        <dbReference type="EMBL" id="TFU06147.1"/>
    </source>
</evidence>
<dbReference type="AlphaFoldDB" id="A0A4Y9ER80"/>
<proteinExistence type="predicted"/>
<feature type="coiled-coil region" evidence="1">
    <location>
        <begin position="1"/>
        <end position="35"/>
    </location>
</feature>
<dbReference type="EMBL" id="SIHO01000001">
    <property type="protein sequence ID" value="TFU06147.1"/>
    <property type="molecule type" value="Genomic_DNA"/>
</dbReference>
<reference evidence="2 3" key="1">
    <citation type="submission" date="2019-02" db="EMBL/GenBank/DDBJ databases">
        <title>Polymorphobacter sp. isolated from the lake at the Tibet of China.</title>
        <authorList>
            <person name="Li A."/>
        </authorList>
    </citation>
    <scope>NUCLEOTIDE SEQUENCE [LARGE SCALE GENOMIC DNA]</scope>
    <source>
        <strain evidence="2 3">DJ1R-1</strain>
    </source>
</reference>
<protein>
    <submittedName>
        <fullName evidence="2">Uncharacterized protein</fullName>
    </submittedName>
</protein>
<accession>A0A4Y9ER80</accession>
<keyword evidence="1" id="KW-0175">Coiled coil</keyword>
<dbReference type="RefSeq" id="WP_135244871.1">
    <property type="nucleotide sequence ID" value="NZ_SIHO01000001.1"/>
</dbReference>
<name>A0A4Y9ER80_9SPHN</name>
<gene>
    <name evidence="2" type="ORF">EUV02_03805</name>
</gene>
<organism evidence="2 3">
    <name type="scientific">Glacieibacterium arshaanense</name>
    <dbReference type="NCBI Taxonomy" id="2511025"/>
    <lineage>
        <taxon>Bacteria</taxon>
        <taxon>Pseudomonadati</taxon>
        <taxon>Pseudomonadota</taxon>
        <taxon>Alphaproteobacteria</taxon>
        <taxon>Sphingomonadales</taxon>
        <taxon>Sphingosinicellaceae</taxon>
        <taxon>Glacieibacterium</taxon>
    </lineage>
</organism>
<evidence type="ECO:0000256" key="1">
    <source>
        <dbReference type="SAM" id="Coils"/>
    </source>
</evidence>
<comment type="caution">
    <text evidence="2">The sequence shown here is derived from an EMBL/GenBank/DDBJ whole genome shotgun (WGS) entry which is preliminary data.</text>
</comment>
<dbReference type="Proteomes" id="UP000297737">
    <property type="component" value="Unassembled WGS sequence"/>
</dbReference>